<evidence type="ECO:0000313" key="3">
    <source>
        <dbReference type="Proteomes" id="UP000466388"/>
    </source>
</evidence>
<evidence type="ECO:0000256" key="1">
    <source>
        <dbReference type="SAM" id="SignalP"/>
    </source>
</evidence>
<dbReference type="EMBL" id="WNJO01000002">
    <property type="protein sequence ID" value="MTV81392.1"/>
    <property type="molecule type" value="Genomic_DNA"/>
</dbReference>
<accession>A0A7X3C2E3</accession>
<evidence type="ECO:0000313" key="2">
    <source>
        <dbReference type="EMBL" id="MTV81392.1"/>
    </source>
</evidence>
<name>A0A7X3C2E3_9LACO</name>
<sequence>MQSIIKYSSLAFAIALLSTGVAESTVTVSQAHAATIESQAQDTASKQSSKTPSLVTEDQAASTISNFLQTASSQQIQAIQENIKASAQEEVDGSTTTVSIDDLSMERVAMKVISPTTLIVSNRSKGGVNKIKWHGNATKGNVDIYLSANSLNMAKQQGFNILAQICLLPLGAIGGLTGSLIRFALKNALGHIFTGVQAPFKKGRIFYFRGGNYKSWSYQ</sequence>
<feature type="signal peptide" evidence="1">
    <location>
        <begin position="1"/>
        <end position="22"/>
    </location>
</feature>
<gene>
    <name evidence="2" type="ORF">GM612_01820</name>
</gene>
<keyword evidence="3" id="KW-1185">Reference proteome</keyword>
<proteinExistence type="predicted"/>
<feature type="chain" id="PRO_5039279196" evidence="1">
    <location>
        <begin position="23"/>
        <end position="219"/>
    </location>
</feature>
<dbReference type="Proteomes" id="UP000466388">
    <property type="component" value="Unassembled WGS sequence"/>
</dbReference>
<organism evidence="2 3">
    <name type="scientific">Secundilactobacillus folii</name>
    <dbReference type="NCBI Taxonomy" id="2678357"/>
    <lineage>
        <taxon>Bacteria</taxon>
        <taxon>Bacillati</taxon>
        <taxon>Bacillota</taxon>
        <taxon>Bacilli</taxon>
        <taxon>Lactobacillales</taxon>
        <taxon>Lactobacillaceae</taxon>
        <taxon>Secundilactobacillus</taxon>
    </lineage>
</organism>
<dbReference type="AlphaFoldDB" id="A0A7X3C2E3"/>
<dbReference type="RefSeq" id="WP_155430686.1">
    <property type="nucleotide sequence ID" value="NZ_WNJO01000002.1"/>
</dbReference>
<protein>
    <submittedName>
        <fullName evidence="2">Uncharacterized protein</fullName>
    </submittedName>
</protein>
<keyword evidence="1" id="KW-0732">Signal</keyword>
<comment type="caution">
    <text evidence="2">The sequence shown here is derived from an EMBL/GenBank/DDBJ whole genome shotgun (WGS) entry which is preliminary data.</text>
</comment>
<reference evidence="2 3" key="1">
    <citation type="submission" date="2019-11" db="EMBL/GenBank/DDBJ databases">
        <title>Lactobacillus sp. nov. CRM56-3, isolated from fermented tea leaves.</title>
        <authorList>
            <person name="Phuengjayaem S."/>
            <person name="Tanasupawat S."/>
        </authorList>
    </citation>
    <scope>NUCLEOTIDE SEQUENCE [LARGE SCALE GENOMIC DNA]</scope>
    <source>
        <strain evidence="2 3">CRM56-3</strain>
    </source>
</reference>